<reference evidence="1 2" key="3">
    <citation type="journal article" date="2013" name="Rice">
        <title>Improvement of the Oryza sativa Nipponbare reference genome using next generation sequence and optical map data.</title>
        <authorList>
            <person name="Kawahara Y."/>
            <person name="de la Bastide M."/>
            <person name="Hamilton J.P."/>
            <person name="Kanamori H."/>
            <person name="McCombie W.R."/>
            <person name="Ouyang S."/>
            <person name="Schwartz D.C."/>
            <person name="Tanaka T."/>
            <person name="Wu J."/>
            <person name="Zhou S."/>
            <person name="Childs K.L."/>
            <person name="Davidson R.M."/>
            <person name="Lin H."/>
            <person name="Quesada-Ocampo L."/>
            <person name="Vaillancourt B."/>
            <person name="Sakai H."/>
            <person name="Lee S.S."/>
            <person name="Kim J."/>
            <person name="Numa H."/>
            <person name="Itoh T."/>
            <person name="Buell C.R."/>
            <person name="Matsumoto T."/>
        </authorList>
    </citation>
    <scope>NUCLEOTIDE SEQUENCE [LARGE SCALE GENOMIC DNA]</scope>
    <source>
        <strain evidence="2">cv. Nipponbare</strain>
    </source>
</reference>
<feature type="non-terminal residue" evidence="1">
    <location>
        <position position="1"/>
    </location>
</feature>
<reference evidence="2" key="1">
    <citation type="journal article" date="2005" name="Nature">
        <title>The map-based sequence of the rice genome.</title>
        <authorList>
            <consortium name="International rice genome sequencing project (IRGSP)"/>
            <person name="Matsumoto T."/>
            <person name="Wu J."/>
            <person name="Kanamori H."/>
            <person name="Katayose Y."/>
            <person name="Fujisawa M."/>
            <person name="Namiki N."/>
            <person name="Mizuno H."/>
            <person name="Yamamoto K."/>
            <person name="Antonio B.A."/>
            <person name="Baba T."/>
            <person name="Sakata K."/>
            <person name="Nagamura Y."/>
            <person name="Aoki H."/>
            <person name="Arikawa K."/>
            <person name="Arita K."/>
            <person name="Bito T."/>
            <person name="Chiden Y."/>
            <person name="Fujitsuka N."/>
            <person name="Fukunaka R."/>
            <person name="Hamada M."/>
            <person name="Harada C."/>
            <person name="Hayashi A."/>
            <person name="Hijishita S."/>
            <person name="Honda M."/>
            <person name="Hosokawa S."/>
            <person name="Ichikawa Y."/>
            <person name="Idonuma A."/>
            <person name="Iijima M."/>
            <person name="Ikeda M."/>
            <person name="Ikeno M."/>
            <person name="Ito K."/>
            <person name="Ito S."/>
            <person name="Ito T."/>
            <person name="Ito Y."/>
            <person name="Ito Y."/>
            <person name="Iwabuchi A."/>
            <person name="Kamiya K."/>
            <person name="Karasawa W."/>
            <person name="Kurita K."/>
            <person name="Katagiri S."/>
            <person name="Kikuta A."/>
            <person name="Kobayashi H."/>
            <person name="Kobayashi N."/>
            <person name="Machita K."/>
            <person name="Maehara T."/>
            <person name="Masukawa M."/>
            <person name="Mizubayashi T."/>
            <person name="Mukai Y."/>
            <person name="Nagasaki H."/>
            <person name="Nagata Y."/>
            <person name="Naito S."/>
            <person name="Nakashima M."/>
            <person name="Nakama Y."/>
            <person name="Nakamichi Y."/>
            <person name="Nakamura M."/>
            <person name="Meguro A."/>
            <person name="Negishi M."/>
            <person name="Ohta I."/>
            <person name="Ohta T."/>
            <person name="Okamoto M."/>
            <person name="Ono N."/>
            <person name="Saji S."/>
            <person name="Sakaguchi M."/>
            <person name="Sakai K."/>
            <person name="Shibata M."/>
            <person name="Shimokawa T."/>
            <person name="Song J."/>
            <person name="Takazaki Y."/>
            <person name="Terasawa K."/>
            <person name="Tsugane M."/>
            <person name="Tsuji K."/>
            <person name="Ueda S."/>
            <person name="Waki K."/>
            <person name="Yamagata H."/>
            <person name="Yamamoto M."/>
            <person name="Yamamoto S."/>
            <person name="Yamane H."/>
            <person name="Yoshiki S."/>
            <person name="Yoshihara R."/>
            <person name="Yukawa K."/>
            <person name="Zhong H."/>
            <person name="Yano M."/>
            <person name="Yuan Q."/>
            <person name="Ouyang S."/>
            <person name="Liu J."/>
            <person name="Jones K.M."/>
            <person name="Gansberger K."/>
            <person name="Moffat K."/>
            <person name="Hill J."/>
            <person name="Bera J."/>
            <person name="Fadrosh D."/>
            <person name="Jin S."/>
            <person name="Johri S."/>
            <person name="Kim M."/>
            <person name="Overton L."/>
            <person name="Reardon M."/>
            <person name="Tsitrin T."/>
            <person name="Vuong H."/>
            <person name="Weaver B."/>
            <person name="Ciecko A."/>
            <person name="Tallon L."/>
            <person name="Jackson J."/>
            <person name="Pai G."/>
            <person name="Aken S.V."/>
            <person name="Utterback T."/>
            <person name="Reidmuller S."/>
            <person name="Feldblyum T."/>
            <person name="Hsiao J."/>
            <person name="Zismann V."/>
            <person name="Iobst S."/>
            <person name="de Vazeille A.R."/>
            <person name="Buell C.R."/>
            <person name="Ying K."/>
            <person name="Li Y."/>
            <person name="Lu T."/>
            <person name="Huang Y."/>
            <person name="Zhao Q."/>
            <person name="Feng Q."/>
            <person name="Zhang L."/>
            <person name="Zhu J."/>
            <person name="Weng Q."/>
            <person name="Mu J."/>
            <person name="Lu Y."/>
            <person name="Fan D."/>
            <person name="Liu Y."/>
            <person name="Guan J."/>
            <person name="Zhang Y."/>
            <person name="Yu S."/>
            <person name="Liu X."/>
            <person name="Zhang Y."/>
            <person name="Hong G."/>
            <person name="Han B."/>
            <person name="Choisne N."/>
            <person name="Demange N."/>
            <person name="Orjeda G."/>
            <person name="Samain S."/>
            <person name="Cattolico L."/>
            <person name="Pelletier E."/>
            <person name="Couloux A."/>
            <person name="Segurens B."/>
            <person name="Wincker P."/>
            <person name="D'Hont A."/>
            <person name="Scarpelli C."/>
            <person name="Weissenbach J."/>
            <person name="Salanoubat M."/>
            <person name="Quetier F."/>
            <person name="Yu Y."/>
            <person name="Kim H.R."/>
            <person name="Rambo T."/>
            <person name="Currie J."/>
            <person name="Collura K."/>
            <person name="Luo M."/>
            <person name="Yang T."/>
            <person name="Ammiraju J.S.S."/>
            <person name="Engler F."/>
            <person name="Soderlund C."/>
            <person name="Wing R.A."/>
            <person name="Palmer L.E."/>
            <person name="de la Bastide M."/>
            <person name="Spiegel L."/>
            <person name="Nascimento L."/>
            <person name="Zutavern T."/>
            <person name="O'Shaughnessy A."/>
            <person name="Dike S."/>
            <person name="Dedhia N."/>
            <person name="Preston R."/>
            <person name="Balija V."/>
            <person name="McCombie W.R."/>
            <person name="Chow T."/>
            <person name="Chen H."/>
            <person name="Chung M."/>
            <person name="Chen C."/>
            <person name="Shaw J."/>
            <person name="Wu H."/>
            <person name="Hsiao K."/>
            <person name="Chao Y."/>
            <person name="Chu M."/>
            <person name="Cheng C."/>
            <person name="Hour A."/>
            <person name="Lee P."/>
            <person name="Lin S."/>
            <person name="Lin Y."/>
            <person name="Liou J."/>
            <person name="Liu S."/>
            <person name="Hsing Y."/>
            <person name="Raghuvanshi S."/>
            <person name="Mohanty A."/>
            <person name="Bharti A.K."/>
            <person name="Gaur A."/>
            <person name="Gupta V."/>
            <person name="Kumar D."/>
            <person name="Ravi V."/>
            <person name="Vij S."/>
            <person name="Kapur A."/>
            <person name="Khurana P."/>
            <person name="Khurana P."/>
            <person name="Khurana J.P."/>
            <person name="Tyagi A.K."/>
            <person name="Gaikwad K."/>
            <person name="Singh A."/>
            <person name="Dalal V."/>
            <person name="Srivastava S."/>
            <person name="Dixit A."/>
            <person name="Pal A.K."/>
            <person name="Ghazi I.A."/>
            <person name="Yadav M."/>
            <person name="Pandit A."/>
            <person name="Bhargava A."/>
            <person name="Sureshbabu K."/>
            <person name="Batra K."/>
            <person name="Sharma T.R."/>
            <person name="Mohapatra T."/>
            <person name="Singh N.K."/>
            <person name="Messing J."/>
            <person name="Nelson A.B."/>
            <person name="Fuks G."/>
            <person name="Kavchok S."/>
            <person name="Keizer G."/>
            <person name="Linton E."/>
            <person name="Llaca V."/>
            <person name="Song R."/>
            <person name="Tanyolac B."/>
            <person name="Young S."/>
            <person name="Ho-Il K."/>
            <person name="Hahn J.H."/>
            <person name="Sangsakoo G."/>
            <person name="Vanavichit A."/>
            <person name="de Mattos Luiz.A.T."/>
            <person name="Zimmer P.D."/>
            <person name="Malone G."/>
            <person name="Dellagostin O."/>
            <person name="de Oliveira A.C."/>
            <person name="Bevan M."/>
            <person name="Bancroft I."/>
            <person name="Minx P."/>
            <person name="Cordum H."/>
            <person name="Wilson R."/>
            <person name="Cheng Z."/>
            <person name="Jin W."/>
            <person name="Jiang J."/>
            <person name="Leong S.A."/>
            <person name="Iwama H."/>
            <person name="Gojobori T."/>
            <person name="Itoh T."/>
            <person name="Niimura Y."/>
            <person name="Fujii Y."/>
            <person name="Habara T."/>
            <person name="Sakai H."/>
            <person name="Sato Y."/>
            <person name="Wilson G."/>
            <person name="Kumar K."/>
            <person name="McCouch S."/>
            <person name="Juretic N."/>
            <person name="Hoen D."/>
            <person name="Wright S."/>
            <person name="Bruskiewich R."/>
            <person name="Bureau T."/>
            <person name="Miyao A."/>
            <person name="Hirochika H."/>
            <person name="Nishikawa T."/>
            <person name="Kadowaki K."/>
            <person name="Sugiura M."/>
            <person name="Burr B."/>
            <person name="Sasaki T."/>
        </authorList>
    </citation>
    <scope>NUCLEOTIDE SEQUENCE [LARGE SCALE GENOMIC DNA]</scope>
    <source>
        <strain evidence="2">cv. Nipponbare</strain>
    </source>
</reference>
<dbReference type="AlphaFoldDB" id="A0A0P0WJN3"/>
<gene>
    <name evidence="1" type="ordered locus">Os05g0238000</name>
    <name evidence="1" type="ORF">OSNPB_050238000</name>
</gene>
<sequence>LFLRFIQGYQAKIGKGYREFSTEKHRKSLILILTQYFRHWQPTVLRCRSSMYPDREDLSVLEGYHHLYTHLKCTMGYATITG</sequence>
<dbReference type="Proteomes" id="UP000059680">
    <property type="component" value="Chromosome 5"/>
</dbReference>
<dbReference type="PaxDb" id="39947-A0A0P0WJN3"/>
<evidence type="ECO:0000313" key="1">
    <source>
        <dbReference type="EMBL" id="BAS92952.1"/>
    </source>
</evidence>
<organism evidence="1 2">
    <name type="scientific">Oryza sativa subsp. japonica</name>
    <name type="common">Rice</name>
    <dbReference type="NCBI Taxonomy" id="39947"/>
    <lineage>
        <taxon>Eukaryota</taxon>
        <taxon>Viridiplantae</taxon>
        <taxon>Streptophyta</taxon>
        <taxon>Embryophyta</taxon>
        <taxon>Tracheophyta</taxon>
        <taxon>Spermatophyta</taxon>
        <taxon>Magnoliopsida</taxon>
        <taxon>Liliopsida</taxon>
        <taxon>Poales</taxon>
        <taxon>Poaceae</taxon>
        <taxon>BOP clade</taxon>
        <taxon>Oryzoideae</taxon>
        <taxon>Oryzeae</taxon>
        <taxon>Oryzinae</taxon>
        <taxon>Oryza</taxon>
        <taxon>Oryza sativa</taxon>
    </lineage>
</organism>
<dbReference type="InParanoid" id="A0A0P0WJN3"/>
<accession>A0A0P0WJN3</accession>
<protein>
    <submittedName>
        <fullName evidence="1">Os05g0238000 protein</fullName>
    </submittedName>
</protein>
<name>A0A0P0WJN3_ORYSJ</name>
<dbReference type="EMBL" id="AP014961">
    <property type="protein sequence ID" value="BAS92952.1"/>
    <property type="molecule type" value="Genomic_DNA"/>
</dbReference>
<reference evidence="1 2" key="2">
    <citation type="journal article" date="2013" name="Plant Cell Physiol.">
        <title>Rice Annotation Project Database (RAP-DB): an integrative and interactive database for rice genomics.</title>
        <authorList>
            <person name="Sakai H."/>
            <person name="Lee S.S."/>
            <person name="Tanaka T."/>
            <person name="Numa H."/>
            <person name="Kim J."/>
            <person name="Kawahara Y."/>
            <person name="Wakimoto H."/>
            <person name="Yang C.C."/>
            <person name="Iwamoto M."/>
            <person name="Abe T."/>
            <person name="Yamada Y."/>
            <person name="Muto A."/>
            <person name="Inokuchi H."/>
            <person name="Ikemura T."/>
            <person name="Matsumoto T."/>
            <person name="Sasaki T."/>
            <person name="Itoh T."/>
        </authorList>
    </citation>
    <scope>NUCLEOTIDE SEQUENCE [LARGE SCALE GENOMIC DNA]</scope>
    <source>
        <strain evidence="2">cv. Nipponbare</strain>
    </source>
</reference>
<proteinExistence type="predicted"/>
<evidence type="ECO:0000313" key="2">
    <source>
        <dbReference type="Proteomes" id="UP000059680"/>
    </source>
</evidence>
<dbReference type="Gramene" id="Os05t0238000-01">
    <property type="protein sequence ID" value="Os05t0238000-01"/>
    <property type="gene ID" value="Os05g0238000"/>
</dbReference>
<keyword evidence="2" id="KW-1185">Reference proteome</keyword>